<protein>
    <submittedName>
        <fullName evidence="1">Uncharacterized protein</fullName>
    </submittedName>
</protein>
<reference evidence="1 2" key="1">
    <citation type="journal article" date="2007" name="Environ. Microbiol.">
        <title>Whole-genome analysis of the ammonia-oxidizing bacterium, Nitrosomonas eutropha C91: implications for niche adaptation.</title>
        <authorList>
            <person name="Stein L.Y."/>
            <person name="Arp D.J."/>
            <person name="Berube P.M."/>
            <person name="Chain P.S."/>
            <person name="Hauser L."/>
            <person name="Jetten M.S."/>
            <person name="Klotz M.G."/>
            <person name="Larimer F.W."/>
            <person name="Norton J.M."/>
            <person name="Op den Camp H.J.M."/>
            <person name="Shin M."/>
            <person name="Wei X."/>
        </authorList>
    </citation>
    <scope>NUCLEOTIDE SEQUENCE [LARGE SCALE GENOMIC DNA]</scope>
    <source>
        <strain evidence="2">DSM 101675 / C91 / Nm57</strain>
    </source>
</reference>
<dbReference type="HOGENOM" id="CLU_1990283_0_0_4"/>
<proteinExistence type="predicted"/>
<dbReference type="AlphaFoldDB" id="Q0AES3"/>
<evidence type="ECO:0000313" key="1">
    <source>
        <dbReference type="EMBL" id="ABI60159.1"/>
    </source>
</evidence>
<name>Q0AES3_NITEC</name>
<sequence length="125" mass="14223">MPFLAKSTVALILLIQPQLMLALLKIPEITLFIHVKESIQTYTSRFSHKRQARYARKAIEKIADPCPLLNLFQAFQHAIRTDKSSRFPGLSFSHSHSKFGKDKAIHTGRNGRGWITARHVLFAAK</sequence>
<gene>
    <name evidence="1" type="ordered locus">Neut_1927</name>
</gene>
<organism evidence="1 2">
    <name type="scientific">Nitrosomonas eutropha (strain DSM 101675 / C91 / Nm57)</name>
    <dbReference type="NCBI Taxonomy" id="335283"/>
    <lineage>
        <taxon>Bacteria</taxon>
        <taxon>Pseudomonadati</taxon>
        <taxon>Pseudomonadota</taxon>
        <taxon>Betaproteobacteria</taxon>
        <taxon>Nitrosomonadales</taxon>
        <taxon>Nitrosomonadaceae</taxon>
        <taxon>Nitrosomonas</taxon>
    </lineage>
</organism>
<dbReference type="EMBL" id="CP000450">
    <property type="protein sequence ID" value="ABI60159.1"/>
    <property type="molecule type" value="Genomic_DNA"/>
</dbReference>
<accession>Q0AES3</accession>
<evidence type="ECO:0000313" key="2">
    <source>
        <dbReference type="Proteomes" id="UP000001966"/>
    </source>
</evidence>
<dbReference type="Proteomes" id="UP000001966">
    <property type="component" value="Chromosome"/>
</dbReference>
<dbReference type="KEGG" id="net:Neut_1927"/>